<organism evidence="3 4">
    <name type="scientific">Methylobacterium terrae</name>
    <dbReference type="NCBI Taxonomy" id="2202827"/>
    <lineage>
        <taxon>Bacteria</taxon>
        <taxon>Pseudomonadati</taxon>
        <taxon>Pseudomonadota</taxon>
        <taxon>Alphaproteobacteria</taxon>
        <taxon>Hyphomicrobiales</taxon>
        <taxon>Methylobacteriaceae</taxon>
        <taxon>Methylobacterium</taxon>
    </lineage>
</organism>
<feature type="compositionally biased region" description="Low complexity" evidence="2">
    <location>
        <begin position="433"/>
        <end position="443"/>
    </location>
</feature>
<accession>A0A2U8WN07</accession>
<evidence type="ECO:0000256" key="2">
    <source>
        <dbReference type="SAM" id="MobiDB-lite"/>
    </source>
</evidence>
<protein>
    <recommendedName>
        <fullName evidence="5">Bacteriophage tail tape measure N-terminal domain-containing protein</fullName>
    </recommendedName>
</protein>
<evidence type="ECO:0008006" key="5">
    <source>
        <dbReference type="Google" id="ProtNLM"/>
    </source>
</evidence>
<feature type="compositionally biased region" description="Gly residues" evidence="2">
    <location>
        <begin position="411"/>
        <end position="425"/>
    </location>
</feature>
<dbReference type="EMBL" id="CP029553">
    <property type="protein sequence ID" value="AWN47645.1"/>
    <property type="molecule type" value="Genomic_DNA"/>
</dbReference>
<reference evidence="3 4" key="1">
    <citation type="submission" date="2018-05" db="EMBL/GenBank/DDBJ databases">
        <title>Complete Genome Sequence of Methylobacterium sp. 17Sr1-28.</title>
        <authorList>
            <person name="Srinivasan S."/>
        </authorList>
    </citation>
    <scope>NUCLEOTIDE SEQUENCE [LARGE SCALE GENOMIC DNA]</scope>
    <source>
        <strain evidence="3 4">17Sr1-28</strain>
    </source>
</reference>
<keyword evidence="1" id="KW-0175">Coiled coil</keyword>
<gene>
    <name evidence="3" type="ORF">DK419_16085</name>
</gene>
<dbReference type="Proteomes" id="UP000245444">
    <property type="component" value="Chromosome"/>
</dbReference>
<proteinExistence type="predicted"/>
<name>A0A2U8WN07_9HYPH</name>
<dbReference type="KEGG" id="mtea:DK419_16085"/>
<sequence length="828" mass="85726">MAAAPALSFDIEANVSSYNRAMQLVGDTAKQRAAQFALEFSGAGRAAENALGGFARRSSAQITGSLSTVAGRFKADFSAAATSVAQSLKESSVAATRQAVATTAPIVIASAREAVKVGMPIISAGVSGIAKETAPLVGSALLSTATKIAPFVAAYGVATLGLQAFSAAATAAMAALEGANKIGSESARLGVSTNFYQAWTNSAHALNVEAKDLTASLEKAHQAFIVMQGTEKANKEGTGGNQSAFELALRAQVRAGNTAQANVNRFLGSATDEDKLRTALNIMQDMYNAGKQVAALDLASKLFPDSIVDRIRSGALEFRDLLRTANDLSNPSLVLVKAEDVTRAQELERRLKDAQNTLDDVGRQFNQDMVRAGMTMTDAAIRWKEILAEGARIALDAFRFAQRAGQAFQSGGAGLSSGAPTGGKSLGTLLGEAGPKPAAPTAPVTDPAMQNALDAMRGSLNPTNIARAQRQSTAVSNLFFPDKSKPLITGSPSAKSPSSDTSIDAVESFTRSLEKQVAGLKAEAQAFDKSNAEKQKSIQLARAREVADQAGIPLTDAMIERINKAAEAYGNARDKIALMEQAERQAGQASQYMAQTAADGFADILDNARSFSDVLTSIFKQLQRSVIQAIFAGTGPFAGLLGMAAPATASGADSAGGIFGSFFATGVKALMGGLDPVSNFAGQSAGAIGPFLPASQHHTGGIVGQDNVGRRKLPVSLVQSAPRFHSGLTSKEFPAVLEAGERVLTERMARSTTQTIAGLTAATAGAPGGGKPELHIHAGDRTEVQQSQGPQGMRTDVVIDKKVAAVLLGGPSTRSALKQISGSRLTGR</sequence>
<dbReference type="OrthoDB" id="7996304at2"/>
<keyword evidence="4" id="KW-1185">Reference proteome</keyword>
<feature type="coiled-coil region" evidence="1">
    <location>
        <begin position="337"/>
        <end position="364"/>
    </location>
</feature>
<evidence type="ECO:0000313" key="3">
    <source>
        <dbReference type="EMBL" id="AWN47645.1"/>
    </source>
</evidence>
<dbReference type="AlphaFoldDB" id="A0A2U8WN07"/>
<dbReference type="RefSeq" id="WP_109959970.1">
    <property type="nucleotide sequence ID" value="NZ_CP029553.1"/>
</dbReference>
<evidence type="ECO:0000256" key="1">
    <source>
        <dbReference type="SAM" id="Coils"/>
    </source>
</evidence>
<feature type="region of interest" description="Disordered" evidence="2">
    <location>
        <begin position="409"/>
        <end position="443"/>
    </location>
</feature>
<evidence type="ECO:0000313" key="4">
    <source>
        <dbReference type="Proteomes" id="UP000245444"/>
    </source>
</evidence>